<feature type="modified residue" description="4-aspartylphosphate" evidence="1">
    <location>
        <position position="56"/>
    </location>
</feature>
<proteinExistence type="predicted"/>
<dbReference type="OrthoDB" id="582170at2"/>
<dbReference type="AlphaFoldDB" id="B8I9R3"/>
<dbReference type="EMBL" id="CP001349">
    <property type="protein sequence ID" value="ACL55316.1"/>
    <property type="molecule type" value="Genomic_DNA"/>
</dbReference>
<keyword evidence="4" id="KW-1185">Reference proteome</keyword>
<name>B8I9R3_METNO</name>
<dbReference type="InterPro" id="IPR011006">
    <property type="entry name" value="CheY-like_superfamily"/>
</dbReference>
<dbReference type="SMART" id="SM00448">
    <property type="entry name" value="REC"/>
    <property type="match status" value="1"/>
</dbReference>
<evidence type="ECO:0000313" key="3">
    <source>
        <dbReference type="EMBL" id="ACL55316.1"/>
    </source>
</evidence>
<feature type="domain" description="Response regulatory" evidence="2">
    <location>
        <begin position="6"/>
        <end position="117"/>
    </location>
</feature>
<dbReference type="SUPFAM" id="SSF52172">
    <property type="entry name" value="CheY-like"/>
    <property type="match status" value="1"/>
</dbReference>
<dbReference type="InterPro" id="IPR001789">
    <property type="entry name" value="Sig_transdc_resp-reg_receiver"/>
</dbReference>
<dbReference type="PROSITE" id="PS50110">
    <property type="entry name" value="RESPONSE_REGULATORY"/>
    <property type="match status" value="1"/>
</dbReference>
<reference evidence="3 4" key="1">
    <citation type="submission" date="2009-01" db="EMBL/GenBank/DDBJ databases">
        <title>Complete sequence of chromosome of Methylobacterium nodulans ORS 2060.</title>
        <authorList>
            <consortium name="US DOE Joint Genome Institute"/>
            <person name="Lucas S."/>
            <person name="Copeland A."/>
            <person name="Lapidus A."/>
            <person name="Glavina del Rio T."/>
            <person name="Dalin E."/>
            <person name="Tice H."/>
            <person name="Bruce D."/>
            <person name="Goodwin L."/>
            <person name="Pitluck S."/>
            <person name="Sims D."/>
            <person name="Brettin T."/>
            <person name="Detter J.C."/>
            <person name="Han C."/>
            <person name="Larimer F."/>
            <person name="Land M."/>
            <person name="Hauser L."/>
            <person name="Kyrpides N."/>
            <person name="Ivanova N."/>
            <person name="Marx C.J."/>
            <person name="Richardson P."/>
        </authorList>
    </citation>
    <scope>NUCLEOTIDE SEQUENCE [LARGE SCALE GENOMIC DNA]</scope>
    <source>
        <strain evidence="4">LMG 21967 / CNCM I-2342 / ORS 2060</strain>
    </source>
</reference>
<dbReference type="KEGG" id="mno:Mnod_0272"/>
<dbReference type="GO" id="GO:0000160">
    <property type="term" value="P:phosphorelay signal transduction system"/>
    <property type="evidence" value="ECO:0007669"/>
    <property type="project" value="InterPro"/>
</dbReference>
<dbReference type="STRING" id="460265.Mnod_0272"/>
<dbReference type="HOGENOM" id="CLU_000445_69_11_5"/>
<evidence type="ECO:0000256" key="1">
    <source>
        <dbReference type="PROSITE-ProRule" id="PRU00169"/>
    </source>
</evidence>
<gene>
    <name evidence="3" type="ordered locus">Mnod_0272</name>
</gene>
<organism evidence="3 4">
    <name type="scientific">Methylobacterium nodulans (strain LMG 21967 / CNCM I-2342 / ORS 2060)</name>
    <dbReference type="NCBI Taxonomy" id="460265"/>
    <lineage>
        <taxon>Bacteria</taxon>
        <taxon>Pseudomonadati</taxon>
        <taxon>Pseudomonadota</taxon>
        <taxon>Alphaproteobacteria</taxon>
        <taxon>Hyphomicrobiales</taxon>
        <taxon>Methylobacteriaceae</taxon>
        <taxon>Methylobacterium</taxon>
    </lineage>
</organism>
<keyword evidence="1" id="KW-0597">Phosphoprotein</keyword>
<dbReference type="RefSeq" id="WP_015927028.1">
    <property type="nucleotide sequence ID" value="NC_011894.1"/>
</dbReference>
<evidence type="ECO:0000313" key="4">
    <source>
        <dbReference type="Proteomes" id="UP000008207"/>
    </source>
</evidence>
<accession>B8I9R3</accession>
<dbReference type="eggNOG" id="COG0784">
    <property type="taxonomic scope" value="Bacteria"/>
</dbReference>
<evidence type="ECO:0000259" key="2">
    <source>
        <dbReference type="PROSITE" id="PS50110"/>
    </source>
</evidence>
<sequence length="128" mass="13605">MLTGRRILIVEDEMLIALELSDVVADAQGCPIGPVRSNREALVLLDREPVDVAILDLNLADGEATPTAERLIGSGIPVLVCTGGVLPRAMRLMWPDLPVHRKPVSADRLIRTLEALCGAPQAAGDAHA</sequence>
<dbReference type="Gene3D" id="3.40.50.2300">
    <property type="match status" value="1"/>
</dbReference>
<protein>
    <submittedName>
        <fullName evidence="3">Response regulator receiver protein</fullName>
    </submittedName>
</protein>
<dbReference type="Proteomes" id="UP000008207">
    <property type="component" value="Chromosome"/>
</dbReference>